<dbReference type="OMA" id="DEIGICY"/>
<dbReference type="Proteomes" id="UP000002640">
    <property type="component" value="Unassembled WGS sequence"/>
</dbReference>
<feature type="non-terminal residue" evidence="1">
    <location>
        <position position="1"/>
    </location>
</feature>
<evidence type="ECO:0000313" key="1">
    <source>
        <dbReference type="EMBL" id="EGZ22477.1"/>
    </source>
</evidence>
<accession>G4Z793</accession>
<reference evidence="1 2" key="1">
    <citation type="journal article" date="2006" name="Science">
        <title>Phytophthora genome sequences uncover evolutionary origins and mechanisms of pathogenesis.</title>
        <authorList>
            <person name="Tyler B.M."/>
            <person name="Tripathy S."/>
            <person name="Zhang X."/>
            <person name="Dehal P."/>
            <person name="Jiang R.H."/>
            <person name="Aerts A."/>
            <person name="Arredondo F.D."/>
            <person name="Baxter L."/>
            <person name="Bensasson D."/>
            <person name="Beynon J.L."/>
            <person name="Chapman J."/>
            <person name="Damasceno C.M."/>
            <person name="Dorrance A.E."/>
            <person name="Dou D."/>
            <person name="Dickerman A.W."/>
            <person name="Dubchak I.L."/>
            <person name="Garbelotto M."/>
            <person name="Gijzen M."/>
            <person name="Gordon S.G."/>
            <person name="Govers F."/>
            <person name="Grunwald N.J."/>
            <person name="Huang W."/>
            <person name="Ivors K.L."/>
            <person name="Jones R.W."/>
            <person name="Kamoun S."/>
            <person name="Krampis K."/>
            <person name="Lamour K.H."/>
            <person name="Lee M.K."/>
            <person name="McDonald W.H."/>
            <person name="Medina M."/>
            <person name="Meijer H.J."/>
            <person name="Nordberg E.K."/>
            <person name="Maclean D.J."/>
            <person name="Ospina-Giraldo M.D."/>
            <person name="Morris P.F."/>
            <person name="Phuntumart V."/>
            <person name="Putnam N.H."/>
            <person name="Rash S."/>
            <person name="Rose J.K."/>
            <person name="Sakihama Y."/>
            <person name="Salamov A.A."/>
            <person name="Savidor A."/>
            <person name="Scheuring C.F."/>
            <person name="Smith B.M."/>
            <person name="Sobral B.W."/>
            <person name="Terry A."/>
            <person name="Torto-Alalibo T.A."/>
            <person name="Win J."/>
            <person name="Xu Z."/>
            <person name="Zhang H."/>
            <person name="Grigoriev I.V."/>
            <person name="Rokhsar D.S."/>
            <person name="Boore J.L."/>
        </authorList>
    </citation>
    <scope>NUCLEOTIDE SEQUENCE [LARGE SCALE GENOMIC DNA]</scope>
    <source>
        <strain evidence="1 2">P6497</strain>
    </source>
</reference>
<evidence type="ECO:0000313" key="2">
    <source>
        <dbReference type="Proteomes" id="UP000002640"/>
    </source>
</evidence>
<gene>
    <name evidence="1" type="ORF">PHYSODRAFT_384666</name>
</gene>
<organism evidence="1 2">
    <name type="scientific">Phytophthora sojae (strain P6497)</name>
    <name type="common">Soybean stem and root rot agent</name>
    <name type="synonym">Phytophthora megasperma f. sp. glycines</name>
    <dbReference type="NCBI Taxonomy" id="1094619"/>
    <lineage>
        <taxon>Eukaryota</taxon>
        <taxon>Sar</taxon>
        <taxon>Stramenopiles</taxon>
        <taxon>Oomycota</taxon>
        <taxon>Peronosporomycetes</taxon>
        <taxon>Peronosporales</taxon>
        <taxon>Peronosporaceae</taxon>
        <taxon>Phytophthora</taxon>
    </lineage>
</organism>
<protein>
    <recommendedName>
        <fullName evidence="3">Helicase-associated domain-containing protein</fullName>
    </recommendedName>
</protein>
<sequence length="290" mass="33117">SFVVPAGDERWPSVTWGFKLGNAVRNLRVKIETKSRLPVGMEEELKNLGFVANVNQFKWDNIVLPALWQYRKIHGHADVPQGFVVPSGDEAWPRLAWGHRLGRVVSDIRNRKTFSSQVAASKAELDEIGICYDMLLADRDWKEKILPSFQVCRQEFGNCLIPKVFTVPSSAPWPEKAWTMPLGVVVREIRSGANYVEQVTRDKEVLDAIDFVWNRDDAVWSEVILPALQVYGEVYKTDIVPYRFVVPSEDPWPRKSWGTKLGVILSQVRSMGTYFAHYGRDVEKLDELGL</sequence>
<dbReference type="EMBL" id="JH159153">
    <property type="protein sequence ID" value="EGZ22477.1"/>
    <property type="molecule type" value="Genomic_DNA"/>
</dbReference>
<dbReference type="PANTHER" id="PTHR37066">
    <property type="entry name" value="HELICASE-ASSOCIATED"/>
    <property type="match status" value="1"/>
</dbReference>
<dbReference type="GeneID" id="20650878"/>
<feature type="non-terminal residue" evidence="1">
    <location>
        <position position="290"/>
    </location>
</feature>
<dbReference type="InParanoid" id="G4Z793"/>
<dbReference type="RefSeq" id="XP_009525194.1">
    <property type="nucleotide sequence ID" value="XM_009526899.1"/>
</dbReference>
<dbReference type="STRING" id="1094619.G4Z793"/>
<name>G4Z793_PHYSP</name>
<dbReference type="KEGG" id="psoj:PHYSODRAFT_384666"/>
<keyword evidence="2" id="KW-1185">Reference proteome</keyword>
<proteinExistence type="predicted"/>
<evidence type="ECO:0008006" key="3">
    <source>
        <dbReference type="Google" id="ProtNLM"/>
    </source>
</evidence>
<dbReference type="PANTHER" id="PTHR37066:SF1">
    <property type="entry name" value="LNS2_PITP DOMAIN-CONTAINING PROTEIN"/>
    <property type="match status" value="1"/>
</dbReference>
<dbReference type="AlphaFoldDB" id="G4Z793"/>